<feature type="transmembrane region" description="Helical" evidence="6">
    <location>
        <begin position="28"/>
        <end position="52"/>
    </location>
</feature>
<dbReference type="InterPro" id="IPR036259">
    <property type="entry name" value="MFS_trans_sf"/>
</dbReference>
<keyword evidence="4 6" id="KW-1133">Transmembrane helix</keyword>
<protein>
    <submittedName>
        <fullName evidence="8">MFS transporter</fullName>
    </submittedName>
</protein>
<keyword evidence="5 6" id="KW-0472">Membrane</keyword>
<evidence type="ECO:0000313" key="8">
    <source>
        <dbReference type="EMBL" id="NKE08570.1"/>
    </source>
</evidence>
<feature type="transmembrane region" description="Helical" evidence="6">
    <location>
        <begin position="261"/>
        <end position="285"/>
    </location>
</feature>
<evidence type="ECO:0000256" key="1">
    <source>
        <dbReference type="ARBA" id="ARBA00004651"/>
    </source>
</evidence>
<evidence type="ECO:0000256" key="2">
    <source>
        <dbReference type="ARBA" id="ARBA00022448"/>
    </source>
</evidence>
<feature type="transmembrane region" description="Helical" evidence="6">
    <location>
        <begin position="415"/>
        <end position="434"/>
    </location>
</feature>
<dbReference type="PANTHER" id="PTHR23519">
    <property type="entry name" value="AUTOPHAGY-RELATED PROTEIN 22"/>
    <property type="match status" value="1"/>
</dbReference>
<dbReference type="Pfam" id="PF11700">
    <property type="entry name" value="ATG22"/>
    <property type="match status" value="1"/>
</dbReference>
<keyword evidence="2" id="KW-0813">Transport</keyword>
<gene>
    <name evidence="8" type="ORF">GTW58_01135</name>
</gene>
<dbReference type="Gene3D" id="1.20.1250.20">
    <property type="entry name" value="MFS general substrate transporter like domains"/>
    <property type="match status" value="1"/>
</dbReference>
<dbReference type="Proteomes" id="UP000521379">
    <property type="component" value="Unassembled WGS sequence"/>
</dbReference>
<dbReference type="SUPFAM" id="SSF103473">
    <property type="entry name" value="MFS general substrate transporter"/>
    <property type="match status" value="1"/>
</dbReference>
<feature type="transmembrane region" description="Helical" evidence="6">
    <location>
        <begin position="64"/>
        <end position="84"/>
    </location>
</feature>
<dbReference type="AlphaFoldDB" id="A0A846TNP7"/>
<evidence type="ECO:0000256" key="4">
    <source>
        <dbReference type="ARBA" id="ARBA00022989"/>
    </source>
</evidence>
<organism evidence="8 9">
    <name type="scientific">Kocuria subflava</name>
    <dbReference type="NCBI Taxonomy" id="1736139"/>
    <lineage>
        <taxon>Bacteria</taxon>
        <taxon>Bacillati</taxon>
        <taxon>Actinomycetota</taxon>
        <taxon>Actinomycetes</taxon>
        <taxon>Micrococcales</taxon>
        <taxon>Micrococcaceae</taxon>
        <taxon>Kocuria</taxon>
    </lineage>
</organism>
<feature type="transmembrane region" description="Helical" evidence="6">
    <location>
        <begin position="325"/>
        <end position="343"/>
    </location>
</feature>
<feature type="transmembrane region" description="Helical" evidence="6">
    <location>
        <begin position="199"/>
        <end position="219"/>
    </location>
</feature>
<feature type="transmembrane region" description="Helical" evidence="6">
    <location>
        <begin position="384"/>
        <end position="409"/>
    </location>
</feature>
<dbReference type="InterPro" id="IPR050495">
    <property type="entry name" value="ATG22/LtaA_families"/>
</dbReference>
<keyword evidence="9" id="KW-1185">Reference proteome</keyword>
<dbReference type="EMBL" id="JAAVUN010000001">
    <property type="protein sequence ID" value="NKE08570.1"/>
    <property type="molecule type" value="Genomic_DNA"/>
</dbReference>
<dbReference type="PANTHER" id="PTHR23519:SF1">
    <property type="entry name" value="AUTOPHAGY-RELATED PROTEIN 22"/>
    <property type="match status" value="1"/>
</dbReference>
<feature type="domain" description="Major facilitator superfamily (MFS) profile" evidence="7">
    <location>
        <begin position="260"/>
        <end position="451"/>
    </location>
</feature>
<feature type="transmembrane region" description="Helical" evidence="6">
    <location>
        <begin position="165"/>
        <end position="187"/>
    </location>
</feature>
<feature type="transmembrane region" description="Helical" evidence="6">
    <location>
        <begin position="96"/>
        <end position="115"/>
    </location>
</feature>
<reference evidence="8 9" key="1">
    <citation type="submission" date="2020-02" db="EMBL/GenBank/DDBJ databases">
        <authorList>
            <person name="Sun Q."/>
        </authorList>
    </citation>
    <scope>NUCLEOTIDE SEQUENCE [LARGE SCALE GENOMIC DNA]</scope>
    <source>
        <strain evidence="8 9">YIM 13062</strain>
    </source>
</reference>
<dbReference type="GO" id="GO:0005886">
    <property type="term" value="C:plasma membrane"/>
    <property type="evidence" value="ECO:0007669"/>
    <property type="project" value="UniProtKB-SubCell"/>
</dbReference>
<feature type="transmembrane region" description="Helical" evidence="6">
    <location>
        <begin position="291"/>
        <end position="313"/>
    </location>
</feature>
<dbReference type="PROSITE" id="PS50850">
    <property type="entry name" value="MFS"/>
    <property type="match status" value="1"/>
</dbReference>
<evidence type="ECO:0000313" key="9">
    <source>
        <dbReference type="Proteomes" id="UP000521379"/>
    </source>
</evidence>
<comment type="subcellular location">
    <subcellularLocation>
        <location evidence="1">Cell membrane</location>
        <topology evidence="1">Multi-pass membrane protein</topology>
    </subcellularLocation>
</comment>
<evidence type="ECO:0000256" key="3">
    <source>
        <dbReference type="ARBA" id="ARBA00022692"/>
    </source>
</evidence>
<proteinExistence type="predicted"/>
<dbReference type="InterPro" id="IPR024671">
    <property type="entry name" value="Atg22-like"/>
</dbReference>
<sequence length="451" mass="47185">MGMSTTAAPPASHTPGTTAPRRTLVAWYFYDVAISVIDALMITFVFTTYLTSSAFGTTEHTSQVLSIGTATAAVSIALFAPLIGRLSDRSGRRAPTIAALTGVCVLATAACFFVAPAEQFLLLGVILLSAANAAKELAAVDYYAVLPGLASAERVGRISGRGWAAGYIGSILATTFVLFGFVSPGFVGLPTDDAVNVRAVALFCAAWCAVFAVPLVLSLHRRERMLAPRVTETSNAAGPLGPYREIWAMVKDLWHTDRTALFFLMASAVFRDGLSGIFTFGGVIAAGTFGFTLAEVMTFAIAGNLAAGLGALLGGQLDDRVGPKAVIVGALILVIAFALPLLFLDGHTVFWVCGLALCLAVGPAQASSRAYLARLTTAGTEGSLYGLYATTGRAVSFLAPALFTVAIYISGEQRWGILGILTVVVLGLFMLLPLPDPRRRDVKPAPDPTLP</sequence>
<evidence type="ECO:0000259" key="7">
    <source>
        <dbReference type="PROSITE" id="PS50850"/>
    </source>
</evidence>
<dbReference type="GO" id="GO:0022857">
    <property type="term" value="F:transmembrane transporter activity"/>
    <property type="evidence" value="ECO:0007669"/>
    <property type="project" value="InterPro"/>
</dbReference>
<accession>A0A846TNP7</accession>
<name>A0A846TNP7_9MICC</name>
<comment type="caution">
    <text evidence="8">The sequence shown here is derived from an EMBL/GenBank/DDBJ whole genome shotgun (WGS) entry which is preliminary data.</text>
</comment>
<evidence type="ECO:0000256" key="5">
    <source>
        <dbReference type="ARBA" id="ARBA00023136"/>
    </source>
</evidence>
<evidence type="ECO:0000256" key="6">
    <source>
        <dbReference type="SAM" id="Phobius"/>
    </source>
</evidence>
<dbReference type="InterPro" id="IPR020846">
    <property type="entry name" value="MFS_dom"/>
</dbReference>
<keyword evidence="3 6" id="KW-0812">Transmembrane</keyword>
<feature type="transmembrane region" description="Helical" evidence="6">
    <location>
        <begin position="349"/>
        <end position="372"/>
    </location>
</feature>